<accession>A0ABP8NM73</accession>
<protein>
    <submittedName>
        <fullName evidence="1">Uncharacterized protein</fullName>
    </submittedName>
</protein>
<reference evidence="2" key="1">
    <citation type="journal article" date="2019" name="Int. J. Syst. Evol. Microbiol.">
        <title>The Global Catalogue of Microorganisms (GCM) 10K type strain sequencing project: providing services to taxonomists for standard genome sequencing and annotation.</title>
        <authorList>
            <consortium name="The Broad Institute Genomics Platform"/>
            <consortium name="The Broad Institute Genome Sequencing Center for Infectious Disease"/>
            <person name="Wu L."/>
            <person name="Ma J."/>
        </authorList>
    </citation>
    <scope>NUCLEOTIDE SEQUENCE [LARGE SCALE GENOMIC DNA]</scope>
    <source>
        <strain evidence="2">JCM 17759</strain>
    </source>
</reference>
<organism evidence="1 2">
    <name type="scientific">Novipirellula rosea</name>
    <dbReference type="NCBI Taxonomy" id="1031540"/>
    <lineage>
        <taxon>Bacteria</taxon>
        <taxon>Pseudomonadati</taxon>
        <taxon>Planctomycetota</taxon>
        <taxon>Planctomycetia</taxon>
        <taxon>Pirellulales</taxon>
        <taxon>Pirellulaceae</taxon>
        <taxon>Novipirellula</taxon>
    </lineage>
</organism>
<dbReference type="EMBL" id="BAABGA010000107">
    <property type="protein sequence ID" value="GAA4469516.1"/>
    <property type="molecule type" value="Genomic_DNA"/>
</dbReference>
<evidence type="ECO:0000313" key="2">
    <source>
        <dbReference type="Proteomes" id="UP001500840"/>
    </source>
</evidence>
<name>A0ABP8NM73_9BACT</name>
<dbReference type="RefSeq" id="WP_345327484.1">
    <property type="nucleotide sequence ID" value="NZ_BAABGA010000107.1"/>
</dbReference>
<comment type="caution">
    <text evidence="1">The sequence shown here is derived from an EMBL/GenBank/DDBJ whole genome shotgun (WGS) entry which is preliminary data.</text>
</comment>
<dbReference type="Proteomes" id="UP001500840">
    <property type="component" value="Unassembled WGS sequence"/>
</dbReference>
<gene>
    <name evidence="1" type="ORF">GCM10023156_61660</name>
</gene>
<evidence type="ECO:0000313" key="1">
    <source>
        <dbReference type="EMBL" id="GAA4469516.1"/>
    </source>
</evidence>
<proteinExistence type="predicted"/>
<keyword evidence="2" id="KW-1185">Reference proteome</keyword>
<sequence>MDPQATWESMIAAIVDNDLEAAADLASCLMEWLDRGGFSPTALPQFGHVENDRTKAVYLINRSIVLHVCAAVRT</sequence>